<dbReference type="Proteomes" id="UP000024635">
    <property type="component" value="Unassembled WGS sequence"/>
</dbReference>
<organism evidence="1 2">
    <name type="scientific">Ancylostoma ceylanicum</name>
    <dbReference type="NCBI Taxonomy" id="53326"/>
    <lineage>
        <taxon>Eukaryota</taxon>
        <taxon>Metazoa</taxon>
        <taxon>Ecdysozoa</taxon>
        <taxon>Nematoda</taxon>
        <taxon>Chromadorea</taxon>
        <taxon>Rhabditida</taxon>
        <taxon>Rhabditina</taxon>
        <taxon>Rhabditomorpha</taxon>
        <taxon>Strongyloidea</taxon>
        <taxon>Ancylostomatidae</taxon>
        <taxon>Ancylostomatinae</taxon>
        <taxon>Ancylostoma</taxon>
    </lineage>
</organism>
<gene>
    <name evidence="1" type="primary">Acey_s0122.g1097</name>
    <name evidence="1" type="ORF">Y032_0122g1097</name>
</gene>
<keyword evidence="2" id="KW-1185">Reference proteome</keyword>
<evidence type="ECO:0008006" key="3">
    <source>
        <dbReference type="Google" id="ProtNLM"/>
    </source>
</evidence>
<sequence>MDLKLMILSYLPFTTLRTMMYLSKECYALINRLKYKADDIYLISDRRISENGFGDIVIRVIIVWKRPRVKSCTYMSPDTYELSFTDRSEGGCFVMHGWNYFCGSHAVGVDGTGLSAALESTLHDRAAHDGIVAAVANLSFSGRC</sequence>
<evidence type="ECO:0000313" key="2">
    <source>
        <dbReference type="Proteomes" id="UP000024635"/>
    </source>
</evidence>
<protein>
    <recommendedName>
        <fullName evidence="3">F-box domain-containing protein</fullName>
    </recommendedName>
</protein>
<reference evidence="2" key="1">
    <citation type="journal article" date="2015" name="Nat. Genet.">
        <title>The genome and transcriptome of the zoonotic hookworm Ancylostoma ceylanicum identify infection-specific gene families.</title>
        <authorList>
            <person name="Schwarz E.M."/>
            <person name="Hu Y."/>
            <person name="Antoshechkin I."/>
            <person name="Miller M.M."/>
            <person name="Sternberg P.W."/>
            <person name="Aroian R.V."/>
        </authorList>
    </citation>
    <scope>NUCLEOTIDE SEQUENCE</scope>
    <source>
        <strain evidence="2">HY135</strain>
    </source>
</reference>
<accession>A0A016TA25</accession>
<evidence type="ECO:0000313" key="1">
    <source>
        <dbReference type="EMBL" id="EYB99522.1"/>
    </source>
</evidence>
<name>A0A016TA25_9BILA</name>
<comment type="caution">
    <text evidence="1">The sequence shown here is derived from an EMBL/GenBank/DDBJ whole genome shotgun (WGS) entry which is preliminary data.</text>
</comment>
<dbReference type="AlphaFoldDB" id="A0A016TA25"/>
<dbReference type="EMBL" id="JARK01001458">
    <property type="protein sequence ID" value="EYB99522.1"/>
    <property type="molecule type" value="Genomic_DNA"/>
</dbReference>
<proteinExistence type="predicted"/>